<keyword evidence="4" id="KW-1185">Reference proteome</keyword>
<evidence type="ECO:0000256" key="1">
    <source>
        <dbReference type="ARBA" id="ARBA00005595"/>
    </source>
</evidence>
<dbReference type="GO" id="GO:0071014">
    <property type="term" value="C:post-mRNA release spliceosomal complex"/>
    <property type="evidence" value="ECO:0007669"/>
    <property type="project" value="TreeGrafter"/>
</dbReference>
<dbReference type="PANTHER" id="PTHR12111">
    <property type="entry name" value="SPLICING FACTOR YJU2"/>
    <property type="match status" value="1"/>
</dbReference>
<evidence type="ECO:0000313" key="4">
    <source>
        <dbReference type="Proteomes" id="UP000886523"/>
    </source>
</evidence>
<dbReference type="Pfam" id="PF04502">
    <property type="entry name" value="Saf4_Yju2"/>
    <property type="match status" value="1"/>
</dbReference>
<dbReference type="OrthoDB" id="360327at2759"/>
<evidence type="ECO:0000313" key="3">
    <source>
        <dbReference type="EMBL" id="KAF9520887.1"/>
    </source>
</evidence>
<dbReference type="GO" id="GO:0005684">
    <property type="term" value="C:U2-type spliceosomal complex"/>
    <property type="evidence" value="ECO:0007669"/>
    <property type="project" value="TreeGrafter"/>
</dbReference>
<accession>A0A9P6BBR3</accession>
<dbReference type="PANTHER" id="PTHR12111:SF2">
    <property type="entry name" value="SPLICING FACTOR YJU2B-RELATED"/>
    <property type="match status" value="1"/>
</dbReference>
<comment type="similarity">
    <text evidence="1">Belongs to the CWC16 family.</text>
</comment>
<evidence type="ECO:0000256" key="2">
    <source>
        <dbReference type="SAM" id="MobiDB-lite"/>
    </source>
</evidence>
<name>A0A9P6BBR3_9AGAM</name>
<protein>
    <recommendedName>
        <fullName evidence="5">DUF572-domain-containing protein</fullName>
    </recommendedName>
</protein>
<dbReference type="InterPro" id="IPR007590">
    <property type="entry name" value="Saf4/Yju2"/>
</dbReference>
<feature type="region of interest" description="Disordered" evidence="2">
    <location>
        <begin position="115"/>
        <end position="142"/>
    </location>
</feature>
<feature type="compositionally biased region" description="Basic and acidic residues" evidence="2">
    <location>
        <begin position="223"/>
        <end position="244"/>
    </location>
</feature>
<evidence type="ECO:0008006" key="5">
    <source>
        <dbReference type="Google" id="ProtNLM"/>
    </source>
</evidence>
<sequence>MQGFNRYFPPDFDPEKHVTLNSYHGKHALGDRARKIDKGILIVRFELPFNIWCLTCNNHIGMGVRYNAEKKKVGNYYTTPIYSFRCKCHLCDGWFEIQTDPKNTAYVVISGARKQEQDWDPEENGGFPAHETNGSSSGPTDAFASVEKTTAAESNLTNVIKPRLSSLADLSDRRNADPYALSSKLRRSFREIKKADTRIRAEEDGLRDKFGLPKELDLIKEDEVREEAKEEWERGAENGSEKKMLGGKRLTPNLVR</sequence>
<reference evidence="3" key="1">
    <citation type="journal article" date="2020" name="Nat. Commun.">
        <title>Large-scale genome sequencing of mycorrhizal fungi provides insights into the early evolution of symbiotic traits.</title>
        <authorList>
            <person name="Miyauchi S."/>
            <person name="Kiss E."/>
            <person name="Kuo A."/>
            <person name="Drula E."/>
            <person name="Kohler A."/>
            <person name="Sanchez-Garcia M."/>
            <person name="Morin E."/>
            <person name="Andreopoulos B."/>
            <person name="Barry K.W."/>
            <person name="Bonito G."/>
            <person name="Buee M."/>
            <person name="Carver A."/>
            <person name="Chen C."/>
            <person name="Cichocki N."/>
            <person name="Clum A."/>
            <person name="Culley D."/>
            <person name="Crous P.W."/>
            <person name="Fauchery L."/>
            <person name="Girlanda M."/>
            <person name="Hayes R.D."/>
            <person name="Keri Z."/>
            <person name="LaButti K."/>
            <person name="Lipzen A."/>
            <person name="Lombard V."/>
            <person name="Magnuson J."/>
            <person name="Maillard F."/>
            <person name="Murat C."/>
            <person name="Nolan M."/>
            <person name="Ohm R.A."/>
            <person name="Pangilinan J."/>
            <person name="Pereira M.F."/>
            <person name="Perotto S."/>
            <person name="Peter M."/>
            <person name="Pfister S."/>
            <person name="Riley R."/>
            <person name="Sitrit Y."/>
            <person name="Stielow J.B."/>
            <person name="Szollosi G."/>
            <person name="Zifcakova L."/>
            <person name="Stursova M."/>
            <person name="Spatafora J.W."/>
            <person name="Tedersoo L."/>
            <person name="Vaario L.M."/>
            <person name="Yamada A."/>
            <person name="Yan M."/>
            <person name="Wang P."/>
            <person name="Xu J."/>
            <person name="Bruns T."/>
            <person name="Baldrian P."/>
            <person name="Vilgalys R."/>
            <person name="Dunand C."/>
            <person name="Henrissat B."/>
            <person name="Grigoriev I.V."/>
            <person name="Hibbett D."/>
            <person name="Nagy L.G."/>
            <person name="Martin F.M."/>
        </authorList>
    </citation>
    <scope>NUCLEOTIDE SEQUENCE</scope>
    <source>
        <strain evidence="3">UP504</strain>
    </source>
</reference>
<gene>
    <name evidence="3" type="ORF">BS47DRAFT_1323445</name>
</gene>
<dbReference type="GO" id="GO:0000398">
    <property type="term" value="P:mRNA splicing, via spliceosome"/>
    <property type="evidence" value="ECO:0007669"/>
    <property type="project" value="InterPro"/>
</dbReference>
<comment type="caution">
    <text evidence="3">The sequence shown here is derived from an EMBL/GenBank/DDBJ whole genome shotgun (WGS) entry which is preliminary data.</text>
</comment>
<organism evidence="3 4">
    <name type="scientific">Hydnum rufescens UP504</name>
    <dbReference type="NCBI Taxonomy" id="1448309"/>
    <lineage>
        <taxon>Eukaryota</taxon>
        <taxon>Fungi</taxon>
        <taxon>Dikarya</taxon>
        <taxon>Basidiomycota</taxon>
        <taxon>Agaricomycotina</taxon>
        <taxon>Agaricomycetes</taxon>
        <taxon>Cantharellales</taxon>
        <taxon>Hydnaceae</taxon>
        <taxon>Hydnum</taxon>
    </lineage>
</organism>
<feature type="region of interest" description="Disordered" evidence="2">
    <location>
        <begin position="223"/>
        <end position="256"/>
    </location>
</feature>
<dbReference type="EMBL" id="MU128910">
    <property type="protein sequence ID" value="KAF9520887.1"/>
    <property type="molecule type" value="Genomic_DNA"/>
</dbReference>
<dbReference type="AlphaFoldDB" id="A0A9P6BBR3"/>
<proteinExistence type="inferred from homology"/>
<dbReference type="Proteomes" id="UP000886523">
    <property type="component" value="Unassembled WGS sequence"/>
</dbReference>